<dbReference type="Proteomes" id="UP000014073">
    <property type="component" value="Unassembled WGS sequence"/>
</dbReference>
<sequence>MFQANVYKIMIGAPSDIKEEVNIAIDAIYHWNNINAEKQKTVLLPLHWSISAYPIIGMHPQKAINQQVVNKSDLLICIFGAKLGTPTQDYASGSVEEIEEHLKAGKPVMIFFKQALNINEINIEQISRLQNFKKEIGQKALYEDYNNVDEFKRILEDKLSLCINDNFIKDKIIVNELEVNNEISHEELSDYDKARLKSWTSVDNPDFFQAHFIGGCIYGLGASNQYEIRSGREKIEWDSFFDKLLKLDLIKIKGYDKYNHPIYQLKESAYKYVETHNL</sequence>
<dbReference type="GeneID" id="78405940"/>
<dbReference type="HOGENOM" id="CLU_087201_0_0_10"/>
<accession>S0F6G2</accession>
<organism evidence="1 2">
    <name type="scientific">Phocaeicola coprophilus DSM 18228 = JCM 13818</name>
    <dbReference type="NCBI Taxonomy" id="547042"/>
    <lineage>
        <taxon>Bacteria</taxon>
        <taxon>Pseudomonadati</taxon>
        <taxon>Bacteroidota</taxon>
        <taxon>Bacteroidia</taxon>
        <taxon>Bacteroidales</taxon>
        <taxon>Bacteroidaceae</taxon>
        <taxon>Phocaeicola</taxon>
    </lineage>
</organism>
<name>S0F6G2_9BACT</name>
<reference evidence="1 2" key="1">
    <citation type="submission" date="2008-12" db="EMBL/GenBank/DDBJ databases">
        <authorList>
            <person name="Fulton L."/>
            <person name="Clifton S."/>
            <person name="Fulton B."/>
            <person name="Xu J."/>
            <person name="Minx P."/>
            <person name="Pepin K.H."/>
            <person name="Johnson M."/>
            <person name="Bhonagiri V."/>
            <person name="Nash W.E."/>
            <person name="Mardis E.R."/>
            <person name="Wilson R.K."/>
        </authorList>
    </citation>
    <scope>NUCLEOTIDE SEQUENCE [LARGE SCALE GENOMIC DNA]</scope>
    <source>
        <strain evidence="1 2">DSM 18228</strain>
    </source>
</reference>
<gene>
    <name evidence="1" type="ORF">BACCOPRO_01347</name>
</gene>
<protein>
    <recommendedName>
        <fullName evidence="3">DUF4062 domain-containing protein</fullName>
    </recommendedName>
</protein>
<keyword evidence="2" id="KW-1185">Reference proteome</keyword>
<dbReference type="AlphaFoldDB" id="S0F6G2"/>
<evidence type="ECO:0000313" key="2">
    <source>
        <dbReference type="Proteomes" id="UP000014073"/>
    </source>
</evidence>
<evidence type="ECO:0000313" key="1">
    <source>
        <dbReference type="EMBL" id="EEF75854.1"/>
    </source>
</evidence>
<comment type="caution">
    <text evidence="1">The sequence shown here is derived from an EMBL/GenBank/DDBJ whole genome shotgun (WGS) entry which is preliminary data.</text>
</comment>
<dbReference type="RefSeq" id="WP_008141848.1">
    <property type="nucleotide sequence ID" value="NZ_EQ973636.1"/>
</dbReference>
<dbReference type="STRING" id="547042.BACCOPRO_01347"/>
<evidence type="ECO:0008006" key="3">
    <source>
        <dbReference type="Google" id="ProtNLM"/>
    </source>
</evidence>
<dbReference type="eggNOG" id="COG5635">
    <property type="taxonomic scope" value="Bacteria"/>
</dbReference>
<proteinExistence type="predicted"/>
<dbReference type="EMBL" id="ACBW01000097">
    <property type="protein sequence ID" value="EEF75854.1"/>
    <property type="molecule type" value="Genomic_DNA"/>
</dbReference>